<keyword evidence="6" id="KW-1185">Reference proteome</keyword>
<dbReference type="Pfam" id="PF01596">
    <property type="entry name" value="Methyltransf_3"/>
    <property type="match status" value="1"/>
</dbReference>
<dbReference type="InterPro" id="IPR029063">
    <property type="entry name" value="SAM-dependent_MTases_sf"/>
</dbReference>
<evidence type="ECO:0000313" key="6">
    <source>
        <dbReference type="Proteomes" id="UP000305778"/>
    </source>
</evidence>
<dbReference type="InterPro" id="IPR050362">
    <property type="entry name" value="Cation-dep_OMT"/>
</dbReference>
<dbReference type="GO" id="GO:0008757">
    <property type="term" value="F:S-adenosylmethionine-dependent methyltransferase activity"/>
    <property type="evidence" value="ECO:0007669"/>
    <property type="project" value="TreeGrafter"/>
</dbReference>
<evidence type="ECO:0000313" key="5">
    <source>
        <dbReference type="EMBL" id="TKA12660.1"/>
    </source>
</evidence>
<evidence type="ECO:0000256" key="2">
    <source>
        <dbReference type="ARBA" id="ARBA00022679"/>
    </source>
</evidence>
<dbReference type="GO" id="GO:0008171">
    <property type="term" value="F:O-methyltransferase activity"/>
    <property type="evidence" value="ECO:0007669"/>
    <property type="project" value="InterPro"/>
</dbReference>
<protein>
    <submittedName>
        <fullName evidence="5">O-methyltransferase</fullName>
    </submittedName>
</protein>
<accession>A0A4U0SRC4</accession>
<dbReference type="SUPFAM" id="SSF53335">
    <property type="entry name" value="S-adenosyl-L-methionine-dependent methyltransferases"/>
    <property type="match status" value="1"/>
</dbReference>
<dbReference type="OrthoDB" id="9799672at2"/>
<keyword evidence="3" id="KW-0949">S-adenosyl-L-methionine</keyword>
<proteinExistence type="predicted"/>
<dbReference type="GO" id="GO:0032259">
    <property type="term" value="P:methylation"/>
    <property type="evidence" value="ECO:0007669"/>
    <property type="project" value="UniProtKB-KW"/>
</dbReference>
<feature type="region of interest" description="Disordered" evidence="4">
    <location>
        <begin position="1"/>
        <end position="20"/>
    </location>
</feature>
<evidence type="ECO:0000256" key="4">
    <source>
        <dbReference type="SAM" id="MobiDB-lite"/>
    </source>
</evidence>
<gene>
    <name evidence="5" type="ORF">FCI23_04555</name>
</gene>
<name>A0A4U0SRC4_9ACTN</name>
<organism evidence="5 6">
    <name type="scientific">Actinacidiphila oryziradicis</name>
    <dbReference type="NCBI Taxonomy" id="2571141"/>
    <lineage>
        <taxon>Bacteria</taxon>
        <taxon>Bacillati</taxon>
        <taxon>Actinomycetota</taxon>
        <taxon>Actinomycetes</taxon>
        <taxon>Kitasatosporales</taxon>
        <taxon>Streptomycetaceae</taxon>
        <taxon>Actinacidiphila</taxon>
    </lineage>
</organism>
<dbReference type="PROSITE" id="PS51682">
    <property type="entry name" value="SAM_OMT_I"/>
    <property type="match status" value="1"/>
</dbReference>
<dbReference type="PANTHER" id="PTHR10509">
    <property type="entry name" value="O-METHYLTRANSFERASE-RELATED"/>
    <property type="match status" value="1"/>
</dbReference>
<sequence length="233" mass="25315">MSVTLGADPGERRNVYETKNPPLTPELYAYVLAHNPPLDPVQRELVDITHTRLAGEAGMQTAEEQAPLLTFLVGLLGARNIVEVGTFTGLSTLSMAMALPADGRIIACDISEEWTAIGRQAWAKAGVADRIDLRIAPALDTLRALPTDPWIDFVFLDADKENYVNYWEELVPRLLPGGVVVADNTLLQGRVTDPTADGATAGIRAFNDRVQSDERVEAVLLTVADGLTLARKR</sequence>
<dbReference type="Proteomes" id="UP000305778">
    <property type="component" value="Unassembled WGS sequence"/>
</dbReference>
<evidence type="ECO:0000256" key="3">
    <source>
        <dbReference type="ARBA" id="ARBA00022691"/>
    </source>
</evidence>
<dbReference type="CDD" id="cd02440">
    <property type="entry name" value="AdoMet_MTases"/>
    <property type="match status" value="1"/>
</dbReference>
<dbReference type="Gene3D" id="3.40.50.150">
    <property type="entry name" value="Vaccinia Virus protein VP39"/>
    <property type="match status" value="1"/>
</dbReference>
<dbReference type="PANTHER" id="PTHR10509:SF14">
    <property type="entry name" value="CAFFEOYL-COA O-METHYLTRANSFERASE 3-RELATED"/>
    <property type="match status" value="1"/>
</dbReference>
<keyword evidence="2 5" id="KW-0808">Transferase</keyword>
<dbReference type="AlphaFoldDB" id="A0A4U0SRC4"/>
<reference evidence="5 6" key="1">
    <citation type="submission" date="2019-04" db="EMBL/GenBank/DDBJ databases">
        <title>Streptomyces oryziradicis sp. nov., a novel actinomycete isolated from rhizosphere soil of rice (Oryza sativa L.).</title>
        <authorList>
            <person name="Li C."/>
        </authorList>
    </citation>
    <scope>NUCLEOTIDE SEQUENCE [LARGE SCALE GENOMIC DNA]</scope>
    <source>
        <strain evidence="5 6">NEAU-C40</strain>
    </source>
</reference>
<comment type="caution">
    <text evidence="5">The sequence shown here is derived from an EMBL/GenBank/DDBJ whole genome shotgun (WGS) entry which is preliminary data.</text>
</comment>
<dbReference type="EMBL" id="SUMC01000003">
    <property type="protein sequence ID" value="TKA12660.1"/>
    <property type="molecule type" value="Genomic_DNA"/>
</dbReference>
<evidence type="ECO:0000256" key="1">
    <source>
        <dbReference type="ARBA" id="ARBA00022603"/>
    </source>
</evidence>
<keyword evidence="1 5" id="KW-0489">Methyltransferase</keyword>
<dbReference type="InterPro" id="IPR002935">
    <property type="entry name" value="SAM_O-MeTrfase"/>
</dbReference>